<dbReference type="PROSITE" id="PS51900">
    <property type="entry name" value="CB"/>
    <property type="match status" value="1"/>
</dbReference>
<evidence type="ECO:0000256" key="7">
    <source>
        <dbReference type="ARBA" id="ARBA00023172"/>
    </source>
</evidence>
<comment type="subcellular location">
    <subcellularLocation>
        <location evidence="1">Cytoplasm</location>
    </subcellularLocation>
</comment>
<dbReference type="InterPro" id="IPR013762">
    <property type="entry name" value="Integrase-like_cat_sf"/>
</dbReference>
<evidence type="ECO:0000256" key="3">
    <source>
        <dbReference type="ARBA" id="ARBA00022618"/>
    </source>
</evidence>
<keyword evidence="2" id="KW-0963">Cytoplasm</keyword>
<dbReference type="OrthoDB" id="8610787at2"/>
<gene>
    <name evidence="12" type="ORF">EOE66_19840</name>
</gene>
<dbReference type="GO" id="GO:0006310">
    <property type="term" value="P:DNA recombination"/>
    <property type="evidence" value="ECO:0007669"/>
    <property type="project" value="UniProtKB-KW"/>
</dbReference>
<evidence type="ECO:0000256" key="8">
    <source>
        <dbReference type="ARBA" id="ARBA00023306"/>
    </source>
</evidence>
<dbReference type="InterPro" id="IPR011010">
    <property type="entry name" value="DNA_brk_join_enz"/>
</dbReference>
<dbReference type="EMBL" id="SACR01000006">
    <property type="protein sequence ID" value="RVU43908.1"/>
    <property type="molecule type" value="Genomic_DNA"/>
</dbReference>
<keyword evidence="8" id="KW-0131">Cell cycle</keyword>
<keyword evidence="4" id="KW-0159">Chromosome partition</keyword>
<dbReference type="InterPro" id="IPR010998">
    <property type="entry name" value="Integrase_recombinase_N"/>
</dbReference>
<reference evidence="12 13" key="1">
    <citation type="submission" date="2019-01" db="EMBL/GenBank/DDBJ databases">
        <authorList>
            <person name="Chen W.-M."/>
        </authorList>
    </citation>
    <scope>NUCLEOTIDE SEQUENCE [LARGE SCALE GENOMIC DNA]</scope>
    <source>
        <strain evidence="12 13">KYPY4</strain>
    </source>
</reference>
<keyword evidence="6 9" id="KW-0238">DNA-binding</keyword>
<evidence type="ECO:0000256" key="5">
    <source>
        <dbReference type="ARBA" id="ARBA00022908"/>
    </source>
</evidence>
<dbReference type="Pfam" id="PF12482">
    <property type="entry name" value="DUF3701"/>
    <property type="match status" value="1"/>
</dbReference>
<feature type="domain" description="Tyr recombinase" evidence="10">
    <location>
        <begin position="409"/>
        <end position="613"/>
    </location>
</feature>
<dbReference type="InterPro" id="IPR002104">
    <property type="entry name" value="Integrase_catalytic"/>
</dbReference>
<dbReference type="PANTHER" id="PTHR30349">
    <property type="entry name" value="PHAGE INTEGRASE-RELATED"/>
    <property type="match status" value="1"/>
</dbReference>
<dbReference type="Pfam" id="PF00589">
    <property type="entry name" value="Phage_integrase"/>
    <property type="match status" value="1"/>
</dbReference>
<keyword evidence="3" id="KW-0132">Cell division</keyword>
<organism evidence="12 13">
    <name type="scientific">Rubrivivax rivuli</name>
    <dbReference type="NCBI Taxonomy" id="1862385"/>
    <lineage>
        <taxon>Bacteria</taxon>
        <taxon>Pseudomonadati</taxon>
        <taxon>Pseudomonadota</taxon>
        <taxon>Betaproteobacteria</taxon>
        <taxon>Burkholderiales</taxon>
        <taxon>Sphaerotilaceae</taxon>
        <taxon>Rubrivivax</taxon>
    </lineage>
</organism>
<dbReference type="Gene3D" id="1.10.443.10">
    <property type="entry name" value="Intergrase catalytic core"/>
    <property type="match status" value="1"/>
</dbReference>
<name>A0A437RAT7_9BURK</name>
<comment type="caution">
    <text evidence="12">The sequence shown here is derived from an EMBL/GenBank/DDBJ whole genome shotgun (WGS) entry which is preliminary data.</text>
</comment>
<evidence type="ECO:0000313" key="12">
    <source>
        <dbReference type="EMBL" id="RVU43908.1"/>
    </source>
</evidence>
<evidence type="ECO:0000259" key="10">
    <source>
        <dbReference type="PROSITE" id="PS51898"/>
    </source>
</evidence>
<accession>A0A437RAT7</accession>
<dbReference type="AlphaFoldDB" id="A0A437RAT7"/>
<dbReference type="GO" id="GO:0015074">
    <property type="term" value="P:DNA integration"/>
    <property type="evidence" value="ECO:0007669"/>
    <property type="project" value="UniProtKB-KW"/>
</dbReference>
<dbReference type="Proteomes" id="UP000285575">
    <property type="component" value="Unassembled WGS sequence"/>
</dbReference>
<dbReference type="InterPro" id="IPR022169">
    <property type="entry name" value="DUF3701"/>
</dbReference>
<evidence type="ECO:0000259" key="11">
    <source>
        <dbReference type="PROSITE" id="PS51900"/>
    </source>
</evidence>
<evidence type="ECO:0000256" key="9">
    <source>
        <dbReference type="PROSITE-ProRule" id="PRU01248"/>
    </source>
</evidence>
<dbReference type="InterPro" id="IPR044068">
    <property type="entry name" value="CB"/>
</dbReference>
<dbReference type="GO" id="GO:0051301">
    <property type="term" value="P:cell division"/>
    <property type="evidence" value="ECO:0007669"/>
    <property type="project" value="UniProtKB-KW"/>
</dbReference>
<keyword evidence="5" id="KW-0229">DNA integration</keyword>
<dbReference type="GO" id="GO:0003677">
    <property type="term" value="F:DNA binding"/>
    <property type="evidence" value="ECO:0007669"/>
    <property type="project" value="UniProtKB-UniRule"/>
</dbReference>
<dbReference type="RefSeq" id="WP_128230467.1">
    <property type="nucleotide sequence ID" value="NZ_SACR01000006.1"/>
</dbReference>
<evidence type="ECO:0000256" key="1">
    <source>
        <dbReference type="ARBA" id="ARBA00004496"/>
    </source>
</evidence>
<evidence type="ECO:0008006" key="14">
    <source>
        <dbReference type="Google" id="ProtNLM"/>
    </source>
</evidence>
<proteinExistence type="predicted"/>
<protein>
    <recommendedName>
        <fullName evidence="14">Integrase</fullName>
    </recommendedName>
</protein>
<evidence type="ECO:0000313" key="13">
    <source>
        <dbReference type="Proteomes" id="UP000285575"/>
    </source>
</evidence>
<dbReference type="GO" id="GO:0005737">
    <property type="term" value="C:cytoplasm"/>
    <property type="evidence" value="ECO:0007669"/>
    <property type="project" value="UniProtKB-SubCell"/>
</dbReference>
<keyword evidence="13" id="KW-1185">Reference proteome</keyword>
<evidence type="ECO:0000256" key="2">
    <source>
        <dbReference type="ARBA" id="ARBA00022490"/>
    </source>
</evidence>
<dbReference type="CDD" id="cd00397">
    <property type="entry name" value="DNA_BRE_C"/>
    <property type="match status" value="1"/>
</dbReference>
<feature type="domain" description="Core-binding (CB)" evidence="11">
    <location>
        <begin position="276"/>
        <end position="380"/>
    </location>
</feature>
<dbReference type="Gene3D" id="1.10.150.130">
    <property type="match status" value="1"/>
</dbReference>
<sequence>MPKPRSTAAPRRLGPPQLAFVRCWAEGLDLVAAWDRYLYVDGVGDGRRARGELQRLLDELRALARAHGRPELAALLRRDPAAMVDSARAAPTLAEFAAQQPADYYTEAELIALYQAEHGQADARSAARRKQRLRQRLVEALQWLERLVARAPAPDDAVDAWLDDKVAQRLAAVGIRRLQDLMVWVRSKGFHWQRGIPRLGPEGAARIVRWLREHEATLGALPSPALAPLSQVDTRALTPLPRVGIVPLERFIPPAERDGSHGLNRAPLARCKIAAANDHEALQAWLRLRLPGSHTWRAYRKEGERFLLWAVMHRRKALSSLDGDDCVAYRDFLANPGPEWMGPRNAQRWSEAWRPFEGPLAPGSQAAALTIVRSLCEWLVRRHYLDSNPWDDVPQRADAPSMPQLRALSQKQWALVQGWLAEQLAQAPSPALHRLRFMLDFAYMTGMRLSELAAAELGWLRQEQLDDGEWAWSIMVLGKRNKWREVPLPDAAMHALRLYLKARGLPPEPFDNASATPLIAHLAQEAPLTPARIYEVLVTAFERCAAAIATQDRRSAERIAAASTHWLRHTYGSHAAAQGVPQDVLQANLGHESLATTSIYVRAEKGRRHRAVQAAFGPAKG</sequence>
<dbReference type="SUPFAM" id="SSF56349">
    <property type="entry name" value="DNA breaking-rejoining enzymes"/>
    <property type="match status" value="1"/>
</dbReference>
<dbReference type="GO" id="GO:0007059">
    <property type="term" value="P:chromosome segregation"/>
    <property type="evidence" value="ECO:0007669"/>
    <property type="project" value="UniProtKB-KW"/>
</dbReference>
<evidence type="ECO:0000256" key="4">
    <source>
        <dbReference type="ARBA" id="ARBA00022829"/>
    </source>
</evidence>
<evidence type="ECO:0000256" key="6">
    <source>
        <dbReference type="ARBA" id="ARBA00023125"/>
    </source>
</evidence>
<dbReference type="PANTHER" id="PTHR30349:SF77">
    <property type="entry name" value="TYROSINE RECOMBINASE XERC"/>
    <property type="match status" value="1"/>
</dbReference>
<dbReference type="InterPro" id="IPR050090">
    <property type="entry name" value="Tyrosine_recombinase_XerCD"/>
</dbReference>
<dbReference type="PROSITE" id="PS51898">
    <property type="entry name" value="TYR_RECOMBINASE"/>
    <property type="match status" value="1"/>
</dbReference>
<keyword evidence="7" id="KW-0233">DNA recombination</keyword>